<dbReference type="Pfam" id="PF00248">
    <property type="entry name" value="Aldo_ket_red"/>
    <property type="match status" value="1"/>
</dbReference>
<dbReference type="InterPro" id="IPR036812">
    <property type="entry name" value="NAD(P)_OxRdtase_dom_sf"/>
</dbReference>
<dbReference type="SUPFAM" id="SSF51430">
    <property type="entry name" value="NAD(P)-linked oxidoreductase"/>
    <property type="match status" value="1"/>
</dbReference>
<evidence type="ECO:0000256" key="1">
    <source>
        <dbReference type="ARBA" id="ARBA00006515"/>
    </source>
</evidence>
<dbReference type="AlphaFoldDB" id="A0A370GG26"/>
<keyword evidence="6" id="KW-1185">Reference proteome</keyword>
<keyword evidence="3" id="KW-0560">Oxidoreductase</keyword>
<gene>
    <name evidence="5" type="ORF">C8D86_12044</name>
</gene>
<evidence type="ECO:0000259" key="4">
    <source>
        <dbReference type="Pfam" id="PF00248"/>
    </source>
</evidence>
<evidence type="ECO:0000256" key="2">
    <source>
        <dbReference type="ARBA" id="ARBA00022857"/>
    </source>
</evidence>
<dbReference type="PANTHER" id="PTHR43150:SF2">
    <property type="entry name" value="HYPERKINETIC, ISOFORM M"/>
    <property type="match status" value="1"/>
</dbReference>
<organism evidence="5 6">
    <name type="scientific">Aquicella lusitana</name>
    <dbReference type="NCBI Taxonomy" id="254246"/>
    <lineage>
        <taxon>Bacteria</taxon>
        <taxon>Pseudomonadati</taxon>
        <taxon>Pseudomonadota</taxon>
        <taxon>Gammaproteobacteria</taxon>
        <taxon>Legionellales</taxon>
        <taxon>Coxiellaceae</taxon>
        <taxon>Aquicella</taxon>
    </lineage>
</organism>
<feature type="domain" description="NADP-dependent oxidoreductase" evidence="4">
    <location>
        <begin position="15"/>
        <end position="310"/>
    </location>
</feature>
<evidence type="ECO:0000256" key="3">
    <source>
        <dbReference type="ARBA" id="ARBA00023002"/>
    </source>
</evidence>
<reference evidence="5 6" key="1">
    <citation type="submission" date="2018-07" db="EMBL/GenBank/DDBJ databases">
        <title>Genomic Encyclopedia of Type Strains, Phase IV (KMG-IV): sequencing the most valuable type-strain genomes for metagenomic binning, comparative biology and taxonomic classification.</title>
        <authorList>
            <person name="Goeker M."/>
        </authorList>
    </citation>
    <scope>NUCLEOTIDE SEQUENCE [LARGE SCALE GENOMIC DNA]</scope>
    <source>
        <strain evidence="5 6">DSM 16500</strain>
    </source>
</reference>
<dbReference type="PANTHER" id="PTHR43150">
    <property type="entry name" value="HYPERKINETIC, ISOFORM M"/>
    <property type="match status" value="1"/>
</dbReference>
<sequence>MQYNKLGRAGIRLSEISFGSWITFGKQIGLSEIKTLMHTAFDRGVNFFDNAESYAHGEAEILMGKAIKEFRREDLVISTKIFWGGNGPNDTGLSRKHLIEGTKNSLKRLQLNYVDLLFCHRPDPNTPIDETVLAMDYLVREGLVFYWGTSEWSETQIEAAYKTAEALNCIKPSMEQPKYNLYFRDHLEKDYLPLFEKYGMGTTTWSPLASGVLSGKYNQGIPSQSRLARETWLVPDNFMQLIEKTKQLETIAQDLECTLAQLAIAWCLKNPNVSSVITGATHIEQLIENLDAPAVKNKLTPDILKKIDSIV</sequence>
<accession>A0A370GG26</accession>
<dbReference type="InterPro" id="IPR005399">
    <property type="entry name" value="K_chnl_volt-dep_bsu_KCNAB-rel"/>
</dbReference>
<dbReference type="GO" id="GO:0016491">
    <property type="term" value="F:oxidoreductase activity"/>
    <property type="evidence" value="ECO:0007669"/>
    <property type="project" value="UniProtKB-KW"/>
</dbReference>
<evidence type="ECO:0000313" key="5">
    <source>
        <dbReference type="EMBL" id="RDI41344.1"/>
    </source>
</evidence>
<evidence type="ECO:0000313" key="6">
    <source>
        <dbReference type="Proteomes" id="UP000254720"/>
    </source>
</evidence>
<dbReference type="PRINTS" id="PR01577">
    <property type="entry name" value="KCNABCHANNEL"/>
</dbReference>
<keyword evidence="2" id="KW-0521">NADP</keyword>
<dbReference type="GO" id="GO:0034220">
    <property type="term" value="P:monoatomic ion transmembrane transport"/>
    <property type="evidence" value="ECO:0007669"/>
    <property type="project" value="UniProtKB-KW"/>
</dbReference>
<dbReference type="CDD" id="cd19143">
    <property type="entry name" value="AKR_AKR6C1_2"/>
    <property type="match status" value="1"/>
</dbReference>
<keyword evidence="5" id="KW-0406">Ion transport</keyword>
<dbReference type="EMBL" id="QQAX01000020">
    <property type="protein sequence ID" value="RDI41344.1"/>
    <property type="molecule type" value="Genomic_DNA"/>
</dbReference>
<keyword evidence="5" id="KW-0813">Transport</keyword>
<name>A0A370GG26_9COXI</name>
<comment type="caution">
    <text evidence="5">The sequence shown here is derived from an EMBL/GenBank/DDBJ whole genome shotgun (WGS) entry which is preliminary data.</text>
</comment>
<comment type="similarity">
    <text evidence="1">Belongs to the shaker potassium channel beta subunit family.</text>
</comment>
<dbReference type="Gene3D" id="3.20.20.100">
    <property type="entry name" value="NADP-dependent oxidoreductase domain"/>
    <property type="match status" value="1"/>
</dbReference>
<dbReference type="OrthoDB" id="9772407at2"/>
<keyword evidence="5" id="KW-0407">Ion channel</keyword>
<dbReference type="Proteomes" id="UP000254720">
    <property type="component" value="Unassembled WGS sequence"/>
</dbReference>
<proteinExistence type="inferred from homology"/>
<dbReference type="RefSeq" id="WP_114834975.1">
    <property type="nucleotide sequence ID" value="NZ_LR699114.1"/>
</dbReference>
<protein>
    <submittedName>
        <fullName evidence="5">Voltage-dependent potassium channel beta subunit</fullName>
    </submittedName>
</protein>
<dbReference type="InterPro" id="IPR023210">
    <property type="entry name" value="NADP_OxRdtase_dom"/>
</dbReference>